<feature type="transmembrane region" description="Helical" evidence="1">
    <location>
        <begin position="100"/>
        <end position="123"/>
    </location>
</feature>
<evidence type="ECO:0000313" key="3">
    <source>
        <dbReference type="Proteomes" id="UP000632222"/>
    </source>
</evidence>
<keyword evidence="3" id="KW-1185">Reference proteome</keyword>
<protein>
    <submittedName>
        <fullName evidence="2">Uncharacterized protein</fullName>
    </submittedName>
</protein>
<evidence type="ECO:0000313" key="2">
    <source>
        <dbReference type="EMBL" id="GGJ44510.1"/>
    </source>
</evidence>
<keyword evidence="1" id="KW-1133">Transmembrane helix</keyword>
<keyword evidence="1" id="KW-0812">Transmembrane</keyword>
<feature type="transmembrane region" description="Helical" evidence="1">
    <location>
        <begin position="60"/>
        <end position="79"/>
    </location>
</feature>
<dbReference type="EMBL" id="BMOD01000014">
    <property type="protein sequence ID" value="GGJ44510.1"/>
    <property type="molecule type" value="Genomic_DNA"/>
</dbReference>
<gene>
    <name evidence="2" type="ORF">GCM10008938_33390</name>
</gene>
<feature type="transmembrane region" description="Helical" evidence="1">
    <location>
        <begin position="20"/>
        <end position="40"/>
    </location>
</feature>
<dbReference type="RefSeq" id="WP_189004422.1">
    <property type="nucleotide sequence ID" value="NZ_BMOD01000014.1"/>
</dbReference>
<keyword evidence="1" id="KW-0472">Membrane</keyword>
<reference evidence="3" key="1">
    <citation type="journal article" date="2019" name="Int. J. Syst. Evol. Microbiol.">
        <title>The Global Catalogue of Microorganisms (GCM) 10K type strain sequencing project: providing services to taxonomists for standard genome sequencing and annotation.</title>
        <authorList>
            <consortium name="The Broad Institute Genomics Platform"/>
            <consortium name="The Broad Institute Genome Sequencing Center for Infectious Disease"/>
            <person name="Wu L."/>
            <person name="Ma J."/>
        </authorList>
    </citation>
    <scope>NUCLEOTIDE SEQUENCE [LARGE SCALE GENOMIC DNA]</scope>
    <source>
        <strain evidence="3">JCM 14370</strain>
    </source>
</reference>
<name>A0ABQ2D5R3_9DEIO</name>
<accession>A0ABQ2D5R3</accession>
<proteinExistence type="predicted"/>
<dbReference type="Proteomes" id="UP000632222">
    <property type="component" value="Unassembled WGS sequence"/>
</dbReference>
<organism evidence="2 3">
    <name type="scientific">Deinococcus roseus</name>
    <dbReference type="NCBI Taxonomy" id="392414"/>
    <lineage>
        <taxon>Bacteria</taxon>
        <taxon>Thermotogati</taxon>
        <taxon>Deinococcota</taxon>
        <taxon>Deinococci</taxon>
        <taxon>Deinococcales</taxon>
        <taxon>Deinococcaceae</taxon>
        <taxon>Deinococcus</taxon>
    </lineage>
</organism>
<comment type="caution">
    <text evidence="2">The sequence shown here is derived from an EMBL/GenBank/DDBJ whole genome shotgun (WGS) entry which is preliminary data.</text>
</comment>
<evidence type="ECO:0000256" key="1">
    <source>
        <dbReference type="SAM" id="Phobius"/>
    </source>
</evidence>
<sequence>MNPGVFLWGKKATSNARHVFRLLLGALYALSMLLVYGIYLQQIDGAMVLKLVTDLVQTPWGPQGVLKVVLALSVCVQLVRAGLLYHLRRDPVRWQALKRALMGFALLVFGLDPLVFLLVYFVMLCLMDVMLEVWERNQQSAVEYFPS</sequence>